<name>D7G4J4_ECTSI</name>
<feature type="domain" description="RING-type" evidence="4">
    <location>
        <begin position="189"/>
        <end position="238"/>
    </location>
</feature>
<feature type="region of interest" description="Disordered" evidence="2">
    <location>
        <begin position="145"/>
        <end position="170"/>
    </location>
</feature>
<dbReference type="Gene3D" id="3.30.40.10">
    <property type="entry name" value="Zinc/RING finger domain, C3HC4 (zinc finger)"/>
    <property type="match status" value="1"/>
</dbReference>
<evidence type="ECO:0000256" key="2">
    <source>
        <dbReference type="SAM" id="MobiDB-lite"/>
    </source>
</evidence>
<feature type="region of interest" description="Disordered" evidence="2">
    <location>
        <begin position="527"/>
        <end position="562"/>
    </location>
</feature>
<dbReference type="InParanoid" id="D7G4J4"/>
<dbReference type="Pfam" id="PF13923">
    <property type="entry name" value="zf-C3HC4_2"/>
    <property type="match status" value="1"/>
</dbReference>
<feature type="region of interest" description="Disordered" evidence="2">
    <location>
        <begin position="291"/>
        <end position="317"/>
    </location>
</feature>
<evidence type="ECO:0000256" key="1">
    <source>
        <dbReference type="PROSITE-ProRule" id="PRU00175"/>
    </source>
</evidence>
<feature type="compositionally biased region" description="Low complexity" evidence="2">
    <location>
        <begin position="10"/>
        <end position="38"/>
    </location>
</feature>
<feature type="transmembrane region" description="Helical" evidence="3">
    <location>
        <begin position="709"/>
        <end position="729"/>
    </location>
</feature>
<protein>
    <recommendedName>
        <fullName evidence="4">RING-type domain-containing protein</fullName>
    </recommendedName>
</protein>
<dbReference type="EMBL" id="FN649760">
    <property type="protein sequence ID" value="CBJ48897.1"/>
    <property type="molecule type" value="Genomic_DNA"/>
</dbReference>
<dbReference type="CDD" id="cd16449">
    <property type="entry name" value="RING-HC"/>
    <property type="match status" value="1"/>
</dbReference>
<keyword evidence="1" id="KW-0862">Zinc</keyword>
<sequence>MPRRNNNGRGTTSSDGGSDAAAPATSAAPAPSGPFGDAAGRGGPAGTERHRPSSPGRSDHGPGASATPMPYAGRARRQPAGGGGGGNSRQSARHHGGANDAGLSAGLPRAGAAGGGCGSGGDGSDGNAGTNAVVVRDEDAAAAAAAATDAGEGGDRVAAAGSSSGEEGGEVGFVAAPRAEGLTGDDFQCNICWEMLARPVTLACGHTACESCMAKYLRAQAQAQAQIGNLRANRISCPAGCQRMIPLVLPEVTTMVQKLLTRGFPSAYRERLQETEPERALVSQVRRIADDAAAESRRRRRRPHHHGHGGIGGAVGGGGAGGGLGGVAREVVGFGNVPPGFMQGLHGQQNAARFRSLAFWRKNNEPAVTVTTSASGHQCVAGGGAGDAGSGDCSVANDGAEKGEFAEVSSEEGGGGAWCWLFSMEMNVQEYIAHNRWNALRSFHPSTSPWSGPLFLYLEDPVLLTPSSSSSSSGAQATSSSSSVASKKGPRVGGDGSSDSASPPSGWLSTLAWPVTYSLRKIGVLSSPANTSEDSSGNDDGASVAAAGEAAGGNGSGGGGGVSDGDRHECGHASVDGGGGGCCGEDNEVCWREGKKAPEEVSSPAERFSAESYSVESSSADAGSSGAEGAAGEPQQQRRIFLEFFGPVVGVFAALGLPAWLSELLTVVAAQLCPLLAAMPLLRLSPRSTKGAEGDSADDLVSLDFSLDLAIYAVFTLAIATVTLWRFTWKTFKRDQPRSRTLKLLLTAAASHLVREVVMIKVAFPIIEHLLFHYVLQWRRRYLLTWLALSIRVFIIRLLACLRVALLMATPFVPRGLLHTLEGVWCHLFTYLLLGTRFFNTFFVGDGPRRHVGGRAARRWVRAMREARAGAARANVPMANLAAIPNFPPLPPHRAGAAAGAAAAGADAGADAAAPPAAAGDAGDGDGSSQRQRQRQRQPAGWRCRSRR</sequence>
<dbReference type="InterPro" id="IPR013083">
    <property type="entry name" value="Znf_RING/FYVE/PHD"/>
</dbReference>
<feature type="region of interest" description="Disordered" evidence="2">
    <location>
        <begin position="597"/>
        <end position="632"/>
    </location>
</feature>
<feature type="compositionally biased region" description="Low complexity" evidence="2">
    <location>
        <begin position="610"/>
        <end position="632"/>
    </location>
</feature>
<reference evidence="5 6" key="1">
    <citation type="journal article" date="2010" name="Nature">
        <title>The Ectocarpus genome and the independent evolution of multicellularity in brown algae.</title>
        <authorList>
            <person name="Cock J.M."/>
            <person name="Sterck L."/>
            <person name="Rouze P."/>
            <person name="Scornet D."/>
            <person name="Allen A.E."/>
            <person name="Amoutzias G."/>
            <person name="Anthouard V."/>
            <person name="Artiguenave F."/>
            <person name="Aury J.M."/>
            <person name="Badger J.H."/>
            <person name="Beszteri B."/>
            <person name="Billiau K."/>
            <person name="Bonnet E."/>
            <person name="Bothwell J.H."/>
            <person name="Bowler C."/>
            <person name="Boyen C."/>
            <person name="Brownlee C."/>
            <person name="Carrano C.J."/>
            <person name="Charrier B."/>
            <person name="Cho G.Y."/>
            <person name="Coelho S.M."/>
            <person name="Collen J."/>
            <person name="Corre E."/>
            <person name="Da Silva C."/>
            <person name="Delage L."/>
            <person name="Delaroque N."/>
            <person name="Dittami S.M."/>
            <person name="Doulbeau S."/>
            <person name="Elias M."/>
            <person name="Farnham G."/>
            <person name="Gachon C.M."/>
            <person name="Gschloessl B."/>
            <person name="Heesch S."/>
            <person name="Jabbari K."/>
            <person name="Jubin C."/>
            <person name="Kawai H."/>
            <person name="Kimura K."/>
            <person name="Kloareg B."/>
            <person name="Kupper F.C."/>
            <person name="Lang D."/>
            <person name="Le Bail A."/>
            <person name="Leblanc C."/>
            <person name="Lerouge P."/>
            <person name="Lohr M."/>
            <person name="Lopez P.J."/>
            <person name="Martens C."/>
            <person name="Maumus F."/>
            <person name="Michel G."/>
            <person name="Miranda-Saavedra D."/>
            <person name="Morales J."/>
            <person name="Moreau H."/>
            <person name="Motomura T."/>
            <person name="Nagasato C."/>
            <person name="Napoli C.A."/>
            <person name="Nelson D.R."/>
            <person name="Nyvall-Collen P."/>
            <person name="Peters A.F."/>
            <person name="Pommier C."/>
            <person name="Potin P."/>
            <person name="Poulain J."/>
            <person name="Quesneville H."/>
            <person name="Read B."/>
            <person name="Rensing S.A."/>
            <person name="Ritter A."/>
            <person name="Rousvoal S."/>
            <person name="Samanta M."/>
            <person name="Samson G."/>
            <person name="Schroeder D.C."/>
            <person name="Segurens B."/>
            <person name="Strittmatter M."/>
            <person name="Tonon T."/>
            <person name="Tregear J.W."/>
            <person name="Valentin K."/>
            <person name="von Dassow P."/>
            <person name="Yamagishi T."/>
            <person name="Van de Peer Y."/>
            <person name="Wincker P."/>
        </authorList>
    </citation>
    <scope>NUCLEOTIDE SEQUENCE [LARGE SCALE GENOMIC DNA]</scope>
    <source>
        <strain evidence="6">Ec32 / CCAP1310/4</strain>
    </source>
</reference>
<dbReference type="SUPFAM" id="SSF57850">
    <property type="entry name" value="RING/U-box"/>
    <property type="match status" value="1"/>
</dbReference>
<dbReference type="Proteomes" id="UP000002630">
    <property type="component" value="Unassembled WGS sequence"/>
</dbReference>
<keyword evidence="1" id="KW-0479">Metal-binding</keyword>
<keyword evidence="6" id="KW-1185">Reference proteome</keyword>
<feature type="compositionally biased region" description="Low complexity" evidence="2">
    <location>
        <begin position="895"/>
        <end position="921"/>
    </location>
</feature>
<feature type="compositionally biased region" description="Gly residues" evidence="2">
    <location>
        <begin position="112"/>
        <end position="126"/>
    </location>
</feature>
<feature type="region of interest" description="Disordered" evidence="2">
    <location>
        <begin position="1"/>
        <end position="130"/>
    </location>
</feature>
<dbReference type="PANTHER" id="PTHR40903">
    <property type="entry name" value="GLYCINE-RICH CELL WALL STRUCTURAL PROTEIN 1-LIKE"/>
    <property type="match status" value="1"/>
</dbReference>
<keyword evidence="3" id="KW-0472">Membrane</keyword>
<dbReference type="STRING" id="2880.D7G4J4"/>
<evidence type="ECO:0000313" key="5">
    <source>
        <dbReference type="EMBL" id="CBJ48897.1"/>
    </source>
</evidence>
<feature type="compositionally biased region" description="Gly residues" evidence="2">
    <location>
        <begin position="550"/>
        <end position="562"/>
    </location>
</feature>
<keyword evidence="3" id="KW-1133">Transmembrane helix</keyword>
<feature type="region of interest" description="Disordered" evidence="2">
    <location>
        <begin position="467"/>
        <end position="505"/>
    </location>
</feature>
<organism evidence="5 6">
    <name type="scientific">Ectocarpus siliculosus</name>
    <name type="common">Brown alga</name>
    <name type="synonym">Conferva siliculosa</name>
    <dbReference type="NCBI Taxonomy" id="2880"/>
    <lineage>
        <taxon>Eukaryota</taxon>
        <taxon>Sar</taxon>
        <taxon>Stramenopiles</taxon>
        <taxon>Ochrophyta</taxon>
        <taxon>PX clade</taxon>
        <taxon>Phaeophyceae</taxon>
        <taxon>Ectocarpales</taxon>
        <taxon>Ectocarpaceae</taxon>
        <taxon>Ectocarpus</taxon>
    </lineage>
</organism>
<dbReference type="OrthoDB" id="6105938at2759"/>
<evidence type="ECO:0000313" key="6">
    <source>
        <dbReference type="Proteomes" id="UP000002630"/>
    </source>
</evidence>
<dbReference type="GO" id="GO:0008270">
    <property type="term" value="F:zinc ion binding"/>
    <property type="evidence" value="ECO:0007669"/>
    <property type="project" value="UniProtKB-KW"/>
</dbReference>
<feature type="transmembrane region" description="Helical" evidence="3">
    <location>
        <begin position="640"/>
        <end position="657"/>
    </location>
</feature>
<gene>
    <name evidence="5" type="ORF">Esi_0057_0068</name>
</gene>
<keyword evidence="3" id="KW-0812">Transmembrane</keyword>
<feature type="compositionally biased region" description="Low complexity" evidence="2">
    <location>
        <begin position="101"/>
        <end position="111"/>
    </location>
</feature>
<keyword evidence="1" id="KW-0863">Zinc-finger</keyword>
<evidence type="ECO:0000256" key="3">
    <source>
        <dbReference type="SAM" id="Phobius"/>
    </source>
</evidence>
<dbReference type="AlphaFoldDB" id="D7G4J4"/>
<feature type="region of interest" description="Disordered" evidence="2">
    <location>
        <begin position="895"/>
        <end position="948"/>
    </location>
</feature>
<feature type="compositionally biased region" description="Low complexity" evidence="2">
    <location>
        <begin position="539"/>
        <end position="549"/>
    </location>
</feature>
<evidence type="ECO:0000259" key="4">
    <source>
        <dbReference type="PROSITE" id="PS50089"/>
    </source>
</evidence>
<accession>D7G4J4</accession>
<feature type="transmembrane region" description="Helical" evidence="3">
    <location>
        <begin position="783"/>
        <end position="808"/>
    </location>
</feature>
<dbReference type="PANTHER" id="PTHR40903:SF1">
    <property type="entry name" value="HYPHALLY REGULATED CELL WALL PROTEIN 3"/>
    <property type="match status" value="1"/>
</dbReference>
<dbReference type="PROSITE" id="PS50089">
    <property type="entry name" value="ZF_RING_2"/>
    <property type="match status" value="1"/>
</dbReference>
<dbReference type="InterPro" id="IPR001841">
    <property type="entry name" value="Znf_RING"/>
</dbReference>
<feature type="compositionally biased region" description="Basic residues" evidence="2">
    <location>
        <begin position="297"/>
        <end position="308"/>
    </location>
</feature>
<feature type="compositionally biased region" description="Low complexity" evidence="2">
    <location>
        <begin position="467"/>
        <end position="486"/>
    </location>
</feature>
<feature type="compositionally biased region" description="Low complexity" evidence="2">
    <location>
        <begin position="145"/>
        <end position="165"/>
    </location>
</feature>
<proteinExistence type="predicted"/>
<feature type="transmembrane region" description="Helical" evidence="3">
    <location>
        <begin position="828"/>
        <end position="845"/>
    </location>
</feature>